<keyword evidence="1" id="KW-0472">Membrane</keyword>
<dbReference type="Pfam" id="PF04854">
    <property type="entry name" value="DUF624"/>
    <property type="match status" value="1"/>
</dbReference>
<evidence type="ECO:0000313" key="2">
    <source>
        <dbReference type="EMBL" id="QUE54185.1"/>
    </source>
</evidence>
<proteinExistence type="predicted"/>
<dbReference type="InterPro" id="IPR006938">
    <property type="entry name" value="DUF624"/>
</dbReference>
<organism evidence="2 3">
    <name type="scientific">Streptococcus oriscaviae</name>
    <dbReference type="NCBI Taxonomy" id="2781599"/>
    <lineage>
        <taxon>Bacteria</taxon>
        <taxon>Bacillati</taxon>
        <taxon>Bacillota</taxon>
        <taxon>Bacilli</taxon>
        <taxon>Lactobacillales</taxon>
        <taxon>Streptococcaceae</taxon>
        <taxon>Streptococcus</taxon>
    </lineage>
</organism>
<evidence type="ECO:0000256" key="1">
    <source>
        <dbReference type="SAM" id="Phobius"/>
    </source>
</evidence>
<gene>
    <name evidence="2" type="ORF">INT76_10260</name>
</gene>
<feature type="transmembrane region" description="Helical" evidence="1">
    <location>
        <begin position="153"/>
        <end position="175"/>
    </location>
</feature>
<keyword evidence="1" id="KW-0812">Transmembrane</keyword>
<evidence type="ECO:0000313" key="3">
    <source>
        <dbReference type="Proteomes" id="UP000677616"/>
    </source>
</evidence>
<keyword evidence="1" id="KW-1133">Transmembrane helix</keyword>
<dbReference type="Proteomes" id="UP000677616">
    <property type="component" value="Chromosome"/>
</dbReference>
<keyword evidence="3" id="KW-1185">Reference proteome</keyword>
<protein>
    <submittedName>
        <fullName evidence="2">DUF624 domain-containing protein</fullName>
    </submittedName>
</protein>
<dbReference type="EMBL" id="CP073084">
    <property type="protein sequence ID" value="QUE54185.1"/>
    <property type="molecule type" value="Genomic_DNA"/>
</dbReference>
<reference evidence="2 3" key="1">
    <citation type="submission" date="2021-04" db="EMBL/GenBank/DDBJ databases">
        <title>Complete genome sequence of a novel Streptococcus species.</title>
        <authorList>
            <person name="Teng J.L.L."/>
        </authorList>
    </citation>
    <scope>NUCLEOTIDE SEQUENCE [LARGE SCALE GENOMIC DNA]</scope>
    <source>
        <strain evidence="2 3">HKU75</strain>
    </source>
</reference>
<name>A0ABX7YKH4_9STRE</name>
<feature type="transmembrane region" description="Helical" evidence="1">
    <location>
        <begin position="181"/>
        <end position="203"/>
    </location>
</feature>
<feature type="transmembrane region" description="Helical" evidence="1">
    <location>
        <begin position="111"/>
        <end position="133"/>
    </location>
</feature>
<feature type="transmembrane region" description="Helical" evidence="1">
    <location>
        <begin position="84"/>
        <end position="105"/>
    </location>
</feature>
<feature type="transmembrane region" description="Helical" evidence="1">
    <location>
        <begin position="34"/>
        <end position="57"/>
    </location>
</feature>
<accession>A0ABX7YKH4</accession>
<dbReference type="RefSeq" id="WP_212570507.1">
    <property type="nucleotide sequence ID" value="NZ_CP073084.1"/>
</dbReference>
<sequence length="223" mass="25165">MQKKTSQLIQSIFDVNNPMLRLAERGFDLCLLNLLFIVTSIPLVTLGIAKLSLIACLRELNQSQKIKVVSLYFREFRKNWREGLGLGLLELGITGFCLFDLYLIQGQTDPIFQLLRVVCYGILILSQLIWVYLYPLAARYAMPLGQLLKQSLLLAGVHLPVTLLVLLAMGGLVVLLSLSGLSLLLTLSAFILFGYASLTYLFLRVLDKILIRYEKQNDTKELL</sequence>